<feature type="transmembrane region" description="Helical" evidence="1">
    <location>
        <begin position="7"/>
        <end position="25"/>
    </location>
</feature>
<comment type="caution">
    <text evidence="2">The sequence shown here is derived from an EMBL/GenBank/DDBJ whole genome shotgun (WGS) entry which is preliminary data.</text>
</comment>
<dbReference type="EMBL" id="LCHN01000010">
    <property type="protein sequence ID" value="KKT35851.1"/>
    <property type="molecule type" value="Genomic_DNA"/>
</dbReference>
<dbReference type="Pfam" id="PF04020">
    <property type="entry name" value="Phage_holin_4_2"/>
    <property type="match status" value="1"/>
</dbReference>
<evidence type="ECO:0000313" key="2">
    <source>
        <dbReference type="EMBL" id="KKT35851.1"/>
    </source>
</evidence>
<dbReference type="AlphaFoldDB" id="A0A0G1GLK4"/>
<evidence type="ECO:0000256" key="1">
    <source>
        <dbReference type="SAM" id="Phobius"/>
    </source>
</evidence>
<keyword evidence="1" id="KW-0812">Transmembrane</keyword>
<accession>A0A0G1GLK4</accession>
<proteinExistence type="predicted"/>
<sequence>MKRLLRTISINLLVLYLVDLVYPGFSIKHDPKILLTAAVIWLLLNKVVKPIIKLLLLPINLITLNLFAWVVSLLTLFLLQSIVGDIEIVSYQFPGYSVEGFVVPPLFINLFFSYLITSTLLNTFLAFVKWLISKEE</sequence>
<dbReference type="InterPro" id="IPR007165">
    <property type="entry name" value="Phage_holin_4_2"/>
</dbReference>
<evidence type="ECO:0000313" key="3">
    <source>
        <dbReference type="Proteomes" id="UP000034069"/>
    </source>
</evidence>
<reference evidence="2 3" key="1">
    <citation type="journal article" date="2015" name="Nature">
        <title>rRNA introns, odd ribosomes, and small enigmatic genomes across a large radiation of phyla.</title>
        <authorList>
            <person name="Brown C.T."/>
            <person name="Hug L.A."/>
            <person name="Thomas B.C."/>
            <person name="Sharon I."/>
            <person name="Castelle C.J."/>
            <person name="Singh A."/>
            <person name="Wilkins M.J."/>
            <person name="Williams K.H."/>
            <person name="Banfield J.F."/>
        </authorList>
    </citation>
    <scope>NUCLEOTIDE SEQUENCE [LARGE SCALE GENOMIC DNA]</scope>
</reference>
<keyword evidence="1" id="KW-1133">Transmembrane helix</keyword>
<dbReference type="PANTHER" id="PTHR37309">
    <property type="entry name" value="SLR0284 PROTEIN"/>
    <property type="match status" value="1"/>
</dbReference>
<protein>
    <recommendedName>
        <fullName evidence="4">Phage holin family protein</fullName>
    </recommendedName>
</protein>
<feature type="transmembrane region" description="Helical" evidence="1">
    <location>
        <begin position="55"/>
        <end position="79"/>
    </location>
</feature>
<keyword evidence="1" id="KW-0472">Membrane</keyword>
<gene>
    <name evidence="2" type="ORF">UW23_C0010G0007</name>
</gene>
<feature type="transmembrane region" description="Helical" evidence="1">
    <location>
        <begin position="106"/>
        <end position="132"/>
    </location>
</feature>
<organism evidence="2 3">
    <name type="scientific">Candidatus Collierbacteria bacterium GW2011_GWA1_44_12</name>
    <dbReference type="NCBI Taxonomy" id="1618376"/>
    <lineage>
        <taxon>Bacteria</taxon>
        <taxon>Candidatus Collieribacteriota</taxon>
    </lineage>
</organism>
<dbReference type="Proteomes" id="UP000034069">
    <property type="component" value="Unassembled WGS sequence"/>
</dbReference>
<evidence type="ECO:0008006" key="4">
    <source>
        <dbReference type="Google" id="ProtNLM"/>
    </source>
</evidence>
<dbReference type="PANTHER" id="PTHR37309:SF1">
    <property type="entry name" value="SLR0284 PROTEIN"/>
    <property type="match status" value="1"/>
</dbReference>
<feature type="transmembrane region" description="Helical" evidence="1">
    <location>
        <begin position="31"/>
        <end position="48"/>
    </location>
</feature>
<name>A0A0G1GLK4_9BACT</name>